<feature type="transmembrane region" description="Helical" evidence="6">
    <location>
        <begin position="292"/>
        <end position="312"/>
    </location>
</feature>
<protein>
    <submittedName>
        <fullName evidence="8">MFS-type efflux pump MFS1</fullName>
    </submittedName>
</protein>
<dbReference type="GO" id="GO:0005886">
    <property type="term" value="C:plasma membrane"/>
    <property type="evidence" value="ECO:0007669"/>
    <property type="project" value="TreeGrafter"/>
</dbReference>
<dbReference type="SUPFAM" id="SSF103473">
    <property type="entry name" value="MFS general substrate transporter"/>
    <property type="match status" value="1"/>
</dbReference>
<feature type="transmembrane region" description="Helical" evidence="6">
    <location>
        <begin position="61"/>
        <end position="86"/>
    </location>
</feature>
<dbReference type="RefSeq" id="XP_047761681.1">
    <property type="nucleotide sequence ID" value="XM_047904876.1"/>
</dbReference>
<dbReference type="AlphaFoldDB" id="A0A9Q8LGZ8"/>
<keyword evidence="4 6" id="KW-0472">Membrane</keyword>
<dbReference type="OrthoDB" id="10021397at2759"/>
<evidence type="ECO:0000256" key="6">
    <source>
        <dbReference type="SAM" id="Phobius"/>
    </source>
</evidence>
<dbReference type="InterPro" id="IPR011701">
    <property type="entry name" value="MFS"/>
</dbReference>
<evidence type="ECO:0000256" key="2">
    <source>
        <dbReference type="ARBA" id="ARBA00022692"/>
    </source>
</evidence>
<dbReference type="PANTHER" id="PTHR23501:SF201">
    <property type="entry name" value="MFS AFLATOXIN EFFLUX PUMP"/>
    <property type="match status" value="1"/>
</dbReference>
<organism evidence="8 9">
    <name type="scientific">Passalora fulva</name>
    <name type="common">Tomato leaf mold</name>
    <name type="synonym">Cladosporium fulvum</name>
    <dbReference type="NCBI Taxonomy" id="5499"/>
    <lineage>
        <taxon>Eukaryota</taxon>
        <taxon>Fungi</taxon>
        <taxon>Dikarya</taxon>
        <taxon>Ascomycota</taxon>
        <taxon>Pezizomycotina</taxon>
        <taxon>Dothideomycetes</taxon>
        <taxon>Dothideomycetidae</taxon>
        <taxon>Mycosphaerellales</taxon>
        <taxon>Mycosphaerellaceae</taxon>
        <taxon>Fulvia</taxon>
    </lineage>
</organism>
<reference evidence="8" key="2">
    <citation type="journal article" date="2022" name="Microb. Genom.">
        <title>A chromosome-scale genome assembly of the tomato pathogen Cladosporium fulvum reveals a compartmentalized genome architecture and the presence of a dispensable chromosome.</title>
        <authorList>
            <person name="Zaccaron A.Z."/>
            <person name="Chen L.H."/>
            <person name="Samaras A."/>
            <person name="Stergiopoulos I."/>
        </authorList>
    </citation>
    <scope>NUCLEOTIDE SEQUENCE</scope>
    <source>
        <strain evidence="8">Race5_Kim</strain>
    </source>
</reference>
<dbReference type="KEGG" id="ffu:CLAFUR5_05728"/>
<feature type="region of interest" description="Disordered" evidence="5">
    <location>
        <begin position="1"/>
        <end position="53"/>
    </location>
</feature>
<dbReference type="Pfam" id="PF07690">
    <property type="entry name" value="MFS_1"/>
    <property type="match status" value="1"/>
</dbReference>
<name>A0A9Q8LGZ8_PASFU</name>
<evidence type="ECO:0000256" key="5">
    <source>
        <dbReference type="SAM" id="MobiDB-lite"/>
    </source>
</evidence>
<proteinExistence type="predicted"/>
<dbReference type="Proteomes" id="UP000756132">
    <property type="component" value="Chromosome 5"/>
</dbReference>
<evidence type="ECO:0000256" key="1">
    <source>
        <dbReference type="ARBA" id="ARBA00004141"/>
    </source>
</evidence>
<evidence type="ECO:0000259" key="7">
    <source>
        <dbReference type="PROSITE" id="PS50850"/>
    </source>
</evidence>
<feature type="transmembrane region" description="Helical" evidence="6">
    <location>
        <begin position="261"/>
        <end position="280"/>
    </location>
</feature>
<comment type="subcellular location">
    <subcellularLocation>
        <location evidence="1">Membrane</location>
        <topology evidence="1">Multi-pass membrane protein</topology>
    </subcellularLocation>
</comment>
<feature type="compositionally biased region" description="Polar residues" evidence="5">
    <location>
        <begin position="28"/>
        <end position="50"/>
    </location>
</feature>
<feature type="transmembrane region" description="Helical" evidence="6">
    <location>
        <begin position="154"/>
        <end position="176"/>
    </location>
</feature>
<evidence type="ECO:0000313" key="9">
    <source>
        <dbReference type="Proteomes" id="UP000756132"/>
    </source>
</evidence>
<keyword evidence="9" id="KW-1185">Reference proteome</keyword>
<sequence length="333" mass="36074">MAQPQPVHERAESLSSLSNHSDLEKSELPSNYNTTTTDNDLSRQKSTTPSEIEYPGPKETAIVMIAILLALFLMALDRTIIATAVPQITNDFQSLDDIGWYASVFMLTACSLQLLFGKIYTFYSPKWVFLVMIGIFEVGSALCGAAPNSVVGRAIAGMGSAGIMGGAIILMVSVVPLEKRPKYQGLFGAIFWLSSVIGPLLGGAFTTDVSWRCMTDETIGCFYINLPIGGAAMLIIFFILKPTTPAQPGLTLRQQLAQLDLLGELFLLPSIICLLLALQWGGSSYAWFSSRFIALFIVFGLTFLAFVASQILGPKTATITPRLLKNRSLIAAI</sequence>
<accession>A0A9Q8LGZ8</accession>
<dbReference type="InterPro" id="IPR036259">
    <property type="entry name" value="MFS_trans_sf"/>
</dbReference>
<keyword evidence="3 6" id="KW-1133">Transmembrane helix</keyword>
<feature type="domain" description="Major facilitator superfamily (MFS) profile" evidence="7">
    <location>
        <begin position="63"/>
        <end position="333"/>
    </location>
</feature>
<feature type="transmembrane region" description="Helical" evidence="6">
    <location>
        <begin position="222"/>
        <end position="240"/>
    </location>
</feature>
<dbReference type="EMBL" id="CP090167">
    <property type="protein sequence ID" value="UJO17315.1"/>
    <property type="molecule type" value="Genomic_DNA"/>
</dbReference>
<feature type="transmembrane region" description="Helical" evidence="6">
    <location>
        <begin position="98"/>
        <end position="116"/>
    </location>
</feature>
<dbReference type="GO" id="GO:0022857">
    <property type="term" value="F:transmembrane transporter activity"/>
    <property type="evidence" value="ECO:0007669"/>
    <property type="project" value="InterPro"/>
</dbReference>
<reference evidence="8" key="1">
    <citation type="submission" date="2021-12" db="EMBL/GenBank/DDBJ databases">
        <authorList>
            <person name="Zaccaron A."/>
            <person name="Stergiopoulos I."/>
        </authorList>
    </citation>
    <scope>NUCLEOTIDE SEQUENCE</scope>
    <source>
        <strain evidence="8">Race5_Kim</strain>
    </source>
</reference>
<dbReference type="Gene3D" id="1.20.1250.20">
    <property type="entry name" value="MFS general substrate transporter like domains"/>
    <property type="match status" value="1"/>
</dbReference>
<evidence type="ECO:0000256" key="3">
    <source>
        <dbReference type="ARBA" id="ARBA00022989"/>
    </source>
</evidence>
<evidence type="ECO:0000256" key="4">
    <source>
        <dbReference type="ARBA" id="ARBA00023136"/>
    </source>
</evidence>
<keyword evidence="2 6" id="KW-0812">Transmembrane</keyword>
<feature type="transmembrane region" description="Helical" evidence="6">
    <location>
        <begin position="128"/>
        <end position="148"/>
    </location>
</feature>
<evidence type="ECO:0000313" key="8">
    <source>
        <dbReference type="EMBL" id="UJO17315.1"/>
    </source>
</evidence>
<dbReference type="InterPro" id="IPR020846">
    <property type="entry name" value="MFS_dom"/>
</dbReference>
<dbReference type="PROSITE" id="PS50850">
    <property type="entry name" value="MFS"/>
    <property type="match status" value="1"/>
</dbReference>
<gene>
    <name evidence="8" type="ORF">CLAFUR5_05728</name>
</gene>
<dbReference type="PANTHER" id="PTHR23501">
    <property type="entry name" value="MAJOR FACILITATOR SUPERFAMILY"/>
    <property type="match status" value="1"/>
</dbReference>
<dbReference type="GeneID" id="71985606"/>
<dbReference type="FunFam" id="1.20.1720.10:FF:000012">
    <property type="entry name" value="MFS toxin efflux pump (AflT)"/>
    <property type="match status" value="1"/>
</dbReference>
<feature type="transmembrane region" description="Helical" evidence="6">
    <location>
        <begin position="183"/>
        <end position="202"/>
    </location>
</feature>